<dbReference type="EMBL" id="PDCK01000042">
    <property type="protein sequence ID" value="PRQ38594.1"/>
    <property type="molecule type" value="Genomic_DNA"/>
</dbReference>
<reference evidence="1 2" key="1">
    <citation type="journal article" date="2018" name="Nat. Genet.">
        <title>The Rosa genome provides new insights in the design of modern roses.</title>
        <authorList>
            <person name="Bendahmane M."/>
        </authorList>
    </citation>
    <scope>NUCLEOTIDE SEQUENCE [LARGE SCALE GENOMIC DNA]</scope>
    <source>
        <strain evidence="2">cv. Old Blush</strain>
    </source>
</reference>
<proteinExistence type="predicted"/>
<keyword evidence="2" id="KW-1185">Reference proteome</keyword>
<accession>A0A2P6QWR7</accession>
<sequence>MKYDSEEELELEFKKSPGFCPFSIVFVLLSSFMLCEFEYEILEIGFCLY</sequence>
<dbReference type="AlphaFoldDB" id="A0A2P6QWR7"/>
<dbReference type="Proteomes" id="UP000238479">
    <property type="component" value="Chromosome 4"/>
</dbReference>
<dbReference type="Gramene" id="PRQ38594">
    <property type="protein sequence ID" value="PRQ38594"/>
    <property type="gene ID" value="RchiOBHm_Chr4g0415721"/>
</dbReference>
<evidence type="ECO:0000313" key="1">
    <source>
        <dbReference type="EMBL" id="PRQ38594.1"/>
    </source>
</evidence>
<evidence type="ECO:0000313" key="2">
    <source>
        <dbReference type="Proteomes" id="UP000238479"/>
    </source>
</evidence>
<protein>
    <submittedName>
        <fullName evidence="1">Uncharacterized protein</fullName>
    </submittedName>
</protein>
<comment type="caution">
    <text evidence="1">The sequence shown here is derived from an EMBL/GenBank/DDBJ whole genome shotgun (WGS) entry which is preliminary data.</text>
</comment>
<gene>
    <name evidence="1" type="ORF">RchiOBHm_Chr4g0415721</name>
</gene>
<name>A0A2P6QWR7_ROSCH</name>
<organism evidence="1 2">
    <name type="scientific">Rosa chinensis</name>
    <name type="common">China rose</name>
    <dbReference type="NCBI Taxonomy" id="74649"/>
    <lineage>
        <taxon>Eukaryota</taxon>
        <taxon>Viridiplantae</taxon>
        <taxon>Streptophyta</taxon>
        <taxon>Embryophyta</taxon>
        <taxon>Tracheophyta</taxon>
        <taxon>Spermatophyta</taxon>
        <taxon>Magnoliopsida</taxon>
        <taxon>eudicotyledons</taxon>
        <taxon>Gunneridae</taxon>
        <taxon>Pentapetalae</taxon>
        <taxon>rosids</taxon>
        <taxon>fabids</taxon>
        <taxon>Rosales</taxon>
        <taxon>Rosaceae</taxon>
        <taxon>Rosoideae</taxon>
        <taxon>Rosoideae incertae sedis</taxon>
        <taxon>Rosa</taxon>
    </lineage>
</organism>